<evidence type="ECO:0000256" key="1">
    <source>
        <dbReference type="ARBA" id="ARBA00008857"/>
    </source>
</evidence>
<dbReference type="RefSeq" id="WP_379899549.1">
    <property type="nucleotide sequence ID" value="NZ_JBHRTR010000022.1"/>
</dbReference>
<gene>
    <name evidence="6" type="ORF">ACFOGJ_09090</name>
</gene>
<accession>A0ABV7KYA6</accession>
<dbReference type="InterPro" id="IPR002104">
    <property type="entry name" value="Integrase_catalytic"/>
</dbReference>
<protein>
    <submittedName>
        <fullName evidence="6">Tyrosine-type recombinase/integrase</fullName>
    </submittedName>
</protein>
<dbReference type="InterPro" id="IPR011010">
    <property type="entry name" value="DNA_brk_join_enz"/>
</dbReference>
<dbReference type="Pfam" id="PF00589">
    <property type="entry name" value="Phage_integrase"/>
    <property type="match status" value="1"/>
</dbReference>
<dbReference type="Gene3D" id="1.10.443.10">
    <property type="entry name" value="Intergrase catalytic core"/>
    <property type="match status" value="1"/>
</dbReference>
<name>A0ABV7KYA6_9PROT</name>
<dbReference type="PROSITE" id="PS51898">
    <property type="entry name" value="TYR_RECOMBINASE"/>
    <property type="match status" value="1"/>
</dbReference>
<dbReference type="SUPFAM" id="SSF56349">
    <property type="entry name" value="DNA breaking-rejoining enzymes"/>
    <property type="match status" value="1"/>
</dbReference>
<evidence type="ECO:0000256" key="2">
    <source>
        <dbReference type="ARBA" id="ARBA00022908"/>
    </source>
</evidence>
<dbReference type="InterPro" id="IPR010998">
    <property type="entry name" value="Integrase_recombinase_N"/>
</dbReference>
<evidence type="ECO:0000313" key="7">
    <source>
        <dbReference type="Proteomes" id="UP001595528"/>
    </source>
</evidence>
<dbReference type="PANTHER" id="PTHR30349:SF41">
    <property type="entry name" value="INTEGRASE_RECOMBINASE PROTEIN MJ0367-RELATED"/>
    <property type="match status" value="1"/>
</dbReference>
<feature type="domain" description="Tyr recombinase" evidence="5">
    <location>
        <begin position="179"/>
        <end position="351"/>
    </location>
</feature>
<dbReference type="Proteomes" id="UP001595528">
    <property type="component" value="Unassembled WGS sequence"/>
</dbReference>
<evidence type="ECO:0000313" key="6">
    <source>
        <dbReference type="EMBL" id="MFC3227383.1"/>
    </source>
</evidence>
<dbReference type="EMBL" id="JBHRTR010000022">
    <property type="protein sequence ID" value="MFC3227383.1"/>
    <property type="molecule type" value="Genomic_DNA"/>
</dbReference>
<evidence type="ECO:0000259" key="5">
    <source>
        <dbReference type="PROSITE" id="PS51898"/>
    </source>
</evidence>
<evidence type="ECO:0000256" key="3">
    <source>
        <dbReference type="ARBA" id="ARBA00023125"/>
    </source>
</evidence>
<proteinExistence type="inferred from homology"/>
<organism evidence="6 7">
    <name type="scientific">Marinibaculum pumilum</name>
    <dbReference type="NCBI Taxonomy" id="1766165"/>
    <lineage>
        <taxon>Bacteria</taxon>
        <taxon>Pseudomonadati</taxon>
        <taxon>Pseudomonadota</taxon>
        <taxon>Alphaproteobacteria</taxon>
        <taxon>Rhodospirillales</taxon>
        <taxon>Rhodospirillaceae</taxon>
        <taxon>Marinibaculum</taxon>
    </lineage>
</organism>
<sequence length="388" mass="43285">MTEAPGVKVKLRYLLPDIDRHGNPRLYVRVPGRKRVRIRETPGTPEFLAAYQAAIAGTAGTADARPAQKPPAAPQTLRWLVERYLQSTDFLQLGERTRYVRRGILDRITEAKGDKPYARLEPRHIREFFRDPHVEHPEAGNAKVKALRQLFRWACDDTVGLARDNPAARVPYLRPNNPDGFHTWTIAEVAQFYQRHPLGTKPRLAADLLLFTGARRSDAVRLGPQMARAGRLHFSETKGNTRIVKQRILPILPPLQRSIDACPSGHLTYLATQHGAPYSSAGFGNWFRRQCDAAGLPQCSAHGLRKAGATILAELGATTKQLQAIYGWRSIKQAERYTEAARQAVLADEGMRLFRLQLDQDGNEIVSPVEECAPGETISAKNNVKSTA</sequence>
<evidence type="ECO:0000256" key="4">
    <source>
        <dbReference type="ARBA" id="ARBA00023172"/>
    </source>
</evidence>
<dbReference type="InterPro" id="IPR050090">
    <property type="entry name" value="Tyrosine_recombinase_XerCD"/>
</dbReference>
<keyword evidence="3" id="KW-0238">DNA-binding</keyword>
<dbReference type="Gene3D" id="1.10.150.130">
    <property type="match status" value="1"/>
</dbReference>
<keyword evidence="7" id="KW-1185">Reference proteome</keyword>
<dbReference type="InterPro" id="IPR013762">
    <property type="entry name" value="Integrase-like_cat_sf"/>
</dbReference>
<comment type="caution">
    <text evidence="6">The sequence shown here is derived from an EMBL/GenBank/DDBJ whole genome shotgun (WGS) entry which is preliminary data.</text>
</comment>
<comment type="similarity">
    <text evidence="1">Belongs to the 'phage' integrase family.</text>
</comment>
<keyword evidence="4" id="KW-0233">DNA recombination</keyword>
<reference evidence="7" key="1">
    <citation type="journal article" date="2019" name="Int. J. Syst. Evol. Microbiol.">
        <title>The Global Catalogue of Microorganisms (GCM) 10K type strain sequencing project: providing services to taxonomists for standard genome sequencing and annotation.</title>
        <authorList>
            <consortium name="The Broad Institute Genomics Platform"/>
            <consortium name="The Broad Institute Genome Sequencing Center for Infectious Disease"/>
            <person name="Wu L."/>
            <person name="Ma J."/>
        </authorList>
    </citation>
    <scope>NUCLEOTIDE SEQUENCE [LARGE SCALE GENOMIC DNA]</scope>
    <source>
        <strain evidence="7">KCTC 42964</strain>
    </source>
</reference>
<keyword evidence="2" id="KW-0229">DNA integration</keyword>
<dbReference type="PANTHER" id="PTHR30349">
    <property type="entry name" value="PHAGE INTEGRASE-RELATED"/>
    <property type="match status" value="1"/>
</dbReference>